<dbReference type="AlphaFoldDB" id="A0A2M8L4P4"/>
<evidence type="ECO:0000256" key="1">
    <source>
        <dbReference type="SAM" id="Phobius"/>
    </source>
</evidence>
<dbReference type="EMBL" id="PFEL01000119">
    <property type="protein sequence ID" value="PJE68601.1"/>
    <property type="molecule type" value="Genomic_DNA"/>
</dbReference>
<gene>
    <name evidence="2" type="ORF">COU96_03185</name>
</gene>
<keyword evidence="1" id="KW-0812">Transmembrane</keyword>
<proteinExistence type="predicted"/>
<sequence length="238" mass="27639">MGKYTTIVISCLIFLASLFFFKAIILALSLTLFFIFWVLLIEVVWQYRQSTFLLILTKLLIVAIFALSVYSLIYLPLEFLITEIWLITPKIPSMVSPVLLIILIGGFSQINWNDRLKVKSWRLFLLVFIIISGLVYLGYRQNKLAREYLPKIYNITPNWGIQAQLIEIRGINFFPTWKKGKILFNGQEMRIKSWNEELIIAEQPVPAEFGKTALFIVRSDGIISNKLPFEVRDPNTLK</sequence>
<accession>A0A2M8L4P4</accession>
<dbReference type="InterPro" id="IPR014756">
    <property type="entry name" value="Ig_E-set"/>
</dbReference>
<feature type="transmembrane region" description="Helical" evidence="1">
    <location>
        <begin position="52"/>
        <end position="75"/>
    </location>
</feature>
<comment type="caution">
    <text evidence="2">The sequence shown here is derived from an EMBL/GenBank/DDBJ whole genome shotgun (WGS) entry which is preliminary data.</text>
</comment>
<name>A0A2M8L4P4_9BACT</name>
<keyword evidence="1" id="KW-0472">Membrane</keyword>
<evidence type="ECO:0000313" key="3">
    <source>
        <dbReference type="Proteomes" id="UP000229500"/>
    </source>
</evidence>
<dbReference type="Gene3D" id="2.60.40.10">
    <property type="entry name" value="Immunoglobulins"/>
    <property type="match status" value="1"/>
</dbReference>
<reference evidence="3" key="1">
    <citation type="submission" date="2017-09" db="EMBL/GenBank/DDBJ databases">
        <title>Depth-based differentiation of microbial function through sediment-hosted aquifers and enrichment of novel symbionts in the deep terrestrial subsurface.</title>
        <authorList>
            <person name="Probst A.J."/>
            <person name="Ladd B."/>
            <person name="Jarett J.K."/>
            <person name="Geller-Mcgrath D.E."/>
            <person name="Sieber C.M.K."/>
            <person name="Emerson J.B."/>
            <person name="Anantharaman K."/>
            <person name="Thomas B.C."/>
            <person name="Malmstrom R."/>
            <person name="Stieglmeier M."/>
            <person name="Klingl A."/>
            <person name="Woyke T."/>
            <person name="Ryan C.M."/>
            <person name="Banfield J.F."/>
        </authorList>
    </citation>
    <scope>NUCLEOTIDE SEQUENCE [LARGE SCALE GENOMIC DNA]</scope>
</reference>
<dbReference type="Proteomes" id="UP000229500">
    <property type="component" value="Unassembled WGS sequence"/>
</dbReference>
<protein>
    <submittedName>
        <fullName evidence="2">Uncharacterized protein</fullName>
    </submittedName>
</protein>
<evidence type="ECO:0000313" key="2">
    <source>
        <dbReference type="EMBL" id="PJE68601.1"/>
    </source>
</evidence>
<feature type="transmembrane region" description="Helical" evidence="1">
    <location>
        <begin position="7"/>
        <end position="40"/>
    </location>
</feature>
<organism evidence="2 3">
    <name type="scientific">Candidatus Shapirobacteria bacterium CG10_big_fil_rev_8_21_14_0_10_38_14</name>
    <dbReference type="NCBI Taxonomy" id="1974483"/>
    <lineage>
        <taxon>Bacteria</taxon>
        <taxon>Candidatus Shapironibacteriota</taxon>
    </lineage>
</organism>
<dbReference type="InterPro" id="IPR013783">
    <property type="entry name" value="Ig-like_fold"/>
</dbReference>
<feature type="transmembrane region" description="Helical" evidence="1">
    <location>
        <begin position="87"/>
        <end position="108"/>
    </location>
</feature>
<keyword evidence="1" id="KW-1133">Transmembrane helix</keyword>
<dbReference type="SUPFAM" id="SSF81296">
    <property type="entry name" value="E set domains"/>
    <property type="match status" value="1"/>
</dbReference>
<feature type="transmembrane region" description="Helical" evidence="1">
    <location>
        <begin position="120"/>
        <end position="139"/>
    </location>
</feature>